<keyword evidence="7" id="KW-1185">Reference proteome</keyword>
<dbReference type="PANTHER" id="PTHR30146">
    <property type="entry name" value="LACI-RELATED TRANSCRIPTIONAL REPRESSOR"/>
    <property type="match status" value="1"/>
</dbReference>
<feature type="domain" description="HTH cro/C1-type" evidence="5">
    <location>
        <begin position="20"/>
        <end position="73"/>
    </location>
</feature>
<dbReference type="PROSITE" id="PS50943">
    <property type="entry name" value="HTH_CROC1"/>
    <property type="match status" value="1"/>
</dbReference>
<dbReference type="PROSITE" id="PS50932">
    <property type="entry name" value="HTH_LACI_2"/>
    <property type="match status" value="1"/>
</dbReference>
<keyword evidence="1" id="KW-0805">Transcription regulation</keyword>
<protein>
    <submittedName>
        <fullName evidence="6">LacI family transcriptional regulator</fullName>
    </submittedName>
</protein>
<sequence length="196" mass="22179">MYFILGMGVDFCMSGFKGFNRKKVTIVDVAERAGVSKTTVSRYLNGKYEYMSGQSRARIAEVIEELGYRPSPLARSLKSKYRYVLGVVMADITDPYCAKLMKGIAERCSQAGYRIMFGDSAGDRGRELGYIQDMLDQSVDGILLDPLDRETELLWELDDSEVKLMVMDRTESAESVVEMGRLYVDELLKCLGQKKR</sequence>
<name>A0A5D6W0Q1_9FIRM</name>
<dbReference type="PRINTS" id="PR00036">
    <property type="entry name" value="HTHLACI"/>
</dbReference>
<dbReference type="InterPro" id="IPR010982">
    <property type="entry name" value="Lambda_DNA-bd_dom_sf"/>
</dbReference>
<dbReference type="Gene3D" id="1.10.260.40">
    <property type="entry name" value="lambda repressor-like DNA-binding domains"/>
    <property type="match status" value="1"/>
</dbReference>
<feature type="domain" description="HTH lacI-type" evidence="4">
    <location>
        <begin position="24"/>
        <end position="79"/>
    </location>
</feature>
<reference evidence="6 7" key="1">
    <citation type="submission" date="2019-08" db="EMBL/GenBank/DDBJ databases">
        <title>Selenomonas sp. mPRGC5 and Selenomonas sp. mPRGC8 isolated from ruminal fluid of dairy goat (Capra hircus).</title>
        <authorList>
            <person name="Poothong S."/>
            <person name="Nuengjamnong C."/>
            <person name="Tanasupawat S."/>
        </authorList>
    </citation>
    <scope>NUCLEOTIDE SEQUENCE [LARGE SCALE GENOMIC DNA]</scope>
    <source>
        <strain evidence="7">mPRGC5</strain>
    </source>
</reference>
<dbReference type="GO" id="GO:0000976">
    <property type="term" value="F:transcription cis-regulatory region binding"/>
    <property type="evidence" value="ECO:0007669"/>
    <property type="project" value="TreeGrafter"/>
</dbReference>
<keyword evidence="2" id="KW-0238">DNA-binding</keyword>
<evidence type="ECO:0000256" key="1">
    <source>
        <dbReference type="ARBA" id="ARBA00023015"/>
    </source>
</evidence>
<evidence type="ECO:0000313" key="6">
    <source>
        <dbReference type="EMBL" id="TYZ20338.1"/>
    </source>
</evidence>
<accession>A0A5D6W0Q1</accession>
<dbReference type="CDD" id="cd01392">
    <property type="entry name" value="HTH_LacI"/>
    <property type="match status" value="1"/>
</dbReference>
<evidence type="ECO:0000259" key="5">
    <source>
        <dbReference type="PROSITE" id="PS50943"/>
    </source>
</evidence>
<keyword evidence="3" id="KW-0804">Transcription</keyword>
<dbReference type="PANTHER" id="PTHR30146:SF154">
    <property type="entry name" value="TRANSCRIPTION REGULATOR, MEMBER OF GALR FAMILY"/>
    <property type="match status" value="1"/>
</dbReference>
<evidence type="ECO:0000256" key="2">
    <source>
        <dbReference type="ARBA" id="ARBA00023125"/>
    </source>
</evidence>
<dbReference type="SMART" id="SM00354">
    <property type="entry name" value="HTH_LACI"/>
    <property type="match status" value="1"/>
</dbReference>
<dbReference type="AlphaFoldDB" id="A0A5D6W0Q1"/>
<evidence type="ECO:0000256" key="3">
    <source>
        <dbReference type="ARBA" id="ARBA00023163"/>
    </source>
</evidence>
<dbReference type="SUPFAM" id="SSF47413">
    <property type="entry name" value="lambda repressor-like DNA-binding domains"/>
    <property type="match status" value="1"/>
</dbReference>
<organism evidence="6 7">
    <name type="scientific">Selenomonas ruminis</name>
    <dbReference type="NCBI Taxonomy" id="2593411"/>
    <lineage>
        <taxon>Bacteria</taxon>
        <taxon>Bacillati</taxon>
        <taxon>Bacillota</taxon>
        <taxon>Negativicutes</taxon>
        <taxon>Selenomonadales</taxon>
        <taxon>Selenomonadaceae</taxon>
        <taxon>Selenomonas</taxon>
    </lineage>
</organism>
<dbReference type="GO" id="GO:0003700">
    <property type="term" value="F:DNA-binding transcription factor activity"/>
    <property type="evidence" value="ECO:0007669"/>
    <property type="project" value="TreeGrafter"/>
</dbReference>
<comment type="caution">
    <text evidence="6">The sequence shown here is derived from an EMBL/GenBank/DDBJ whole genome shotgun (WGS) entry which is preliminary data.</text>
</comment>
<evidence type="ECO:0000313" key="7">
    <source>
        <dbReference type="Proteomes" id="UP000323646"/>
    </source>
</evidence>
<dbReference type="PROSITE" id="PS00356">
    <property type="entry name" value="HTH_LACI_1"/>
    <property type="match status" value="1"/>
</dbReference>
<dbReference type="Gene3D" id="3.40.50.2300">
    <property type="match status" value="1"/>
</dbReference>
<evidence type="ECO:0000259" key="4">
    <source>
        <dbReference type="PROSITE" id="PS50932"/>
    </source>
</evidence>
<dbReference type="Proteomes" id="UP000323646">
    <property type="component" value="Unassembled WGS sequence"/>
</dbReference>
<gene>
    <name evidence="6" type="ORF">FZ040_12025</name>
</gene>
<dbReference type="InterPro" id="IPR000843">
    <property type="entry name" value="HTH_LacI"/>
</dbReference>
<dbReference type="EMBL" id="VTOY01000015">
    <property type="protein sequence ID" value="TYZ20338.1"/>
    <property type="molecule type" value="Genomic_DNA"/>
</dbReference>
<dbReference type="SUPFAM" id="SSF53822">
    <property type="entry name" value="Periplasmic binding protein-like I"/>
    <property type="match status" value="1"/>
</dbReference>
<proteinExistence type="predicted"/>
<dbReference type="InterPro" id="IPR001387">
    <property type="entry name" value="Cro/C1-type_HTH"/>
</dbReference>
<dbReference type="InterPro" id="IPR028082">
    <property type="entry name" value="Peripla_BP_I"/>
</dbReference>
<dbReference type="Pfam" id="PF00356">
    <property type="entry name" value="LacI"/>
    <property type="match status" value="1"/>
</dbReference>
<dbReference type="OrthoDB" id="3180992at2"/>